<evidence type="ECO:0000256" key="1">
    <source>
        <dbReference type="SAM" id="MobiDB-lite"/>
    </source>
</evidence>
<proteinExistence type="predicted"/>
<sequence>MCTIHIVKCPDCAAIPSARRQPCKDTPPHGLCRRGLTNHVTTFLLPLRCEACLAKNGPYHALPATSSADDDDNNTTSPLEQRSSFESLSSNRMEHYEWRLRAMWKRLATKARTLSSCLDEQLSRLSTGVRRTARHHRLGGGRGGGCGIVGGYFEIRSRKSKSRV</sequence>
<gene>
    <name evidence="2" type="ORF">CSOJ01_13734</name>
</gene>
<reference evidence="2 3" key="1">
    <citation type="journal article" date="2020" name="Phytopathology">
        <title>Genome Sequence Resources of Colletotrichum truncatum, C. plurivorum, C. musicola, and C. sojae: Four Species Pathogenic to Soybean (Glycine max).</title>
        <authorList>
            <person name="Rogerio F."/>
            <person name="Boufleur T.R."/>
            <person name="Ciampi-Guillardi M."/>
            <person name="Sukno S.A."/>
            <person name="Thon M.R."/>
            <person name="Massola Junior N.S."/>
            <person name="Baroncelli R."/>
        </authorList>
    </citation>
    <scope>NUCLEOTIDE SEQUENCE [LARGE SCALE GENOMIC DNA]</scope>
    <source>
        <strain evidence="2 3">LFN0009</strain>
    </source>
</reference>
<organism evidence="2 3">
    <name type="scientific">Colletotrichum sojae</name>
    <dbReference type="NCBI Taxonomy" id="2175907"/>
    <lineage>
        <taxon>Eukaryota</taxon>
        <taxon>Fungi</taxon>
        <taxon>Dikarya</taxon>
        <taxon>Ascomycota</taxon>
        <taxon>Pezizomycotina</taxon>
        <taxon>Sordariomycetes</taxon>
        <taxon>Hypocreomycetidae</taxon>
        <taxon>Glomerellales</taxon>
        <taxon>Glomerellaceae</taxon>
        <taxon>Colletotrichum</taxon>
        <taxon>Colletotrichum orchidearum species complex</taxon>
    </lineage>
</organism>
<dbReference type="AlphaFoldDB" id="A0A8H6ISB8"/>
<dbReference type="EMBL" id="WIGN01000415">
    <property type="protein sequence ID" value="KAF6794230.1"/>
    <property type="molecule type" value="Genomic_DNA"/>
</dbReference>
<accession>A0A8H6ISB8</accession>
<evidence type="ECO:0000313" key="2">
    <source>
        <dbReference type="EMBL" id="KAF6794230.1"/>
    </source>
</evidence>
<comment type="caution">
    <text evidence="2">The sequence shown here is derived from an EMBL/GenBank/DDBJ whole genome shotgun (WGS) entry which is preliminary data.</text>
</comment>
<protein>
    <submittedName>
        <fullName evidence="2">Uncharacterized protein</fullName>
    </submittedName>
</protein>
<feature type="region of interest" description="Disordered" evidence="1">
    <location>
        <begin position="63"/>
        <end position="86"/>
    </location>
</feature>
<dbReference type="Proteomes" id="UP000652219">
    <property type="component" value="Unassembled WGS sequence"/>
</dbReference>
<keyword evidence="3" id="KW-1185">Reference proteome</keyword>
<name>A0A8H6ISB8_9PEZI</name>
<evidence type="ECO:0000313" key="3">
    <source>
        <dbReference type="Proteomes" id="UP000652219"/>
    </source>
</evidence>